<reference evidence="1 2" key="1">
    <citation type="submission" date="2021-01" db="EMBL/GenBank/DDBJ databases">
        <title>Whole genome shotgun sequence of Plantactinospora mayteni NBRC 109088.</title>
        <authorList>
            <person name="Komaki H."/>
            <person name="Tamura T."/>
        </authorList>
    </citation>
    <scope>NUCLEOTIDE SEQUENCE [LARGE SCALE GENOMIC DNA]</scope>
    <source>
        <strain evidence="1 2">NBRC 109088</strain>
    </source>
</reference>
<comment type="caution">
    <text evidence="1">The sequence shown here is derived from an EMBL/GenBank/DDBJ whole genome shotgun (WGS) entry which is preliminary data.</text>
</comment>
<dbReference type="InterPro" id="IPR026337">
    <property type="entry name" value="AKG_HExxH"/>
</dbReference>
<evidence type="ECO:0000313" key="2">
    <source>
        <dbReference type="Proteomes" id="UP000621500"/>
    </source>
</evidence>
<keyword evidence="2" id="KW-1185">Reference proteome</keyword>
<name>A0ABQ4EH76_9ACTN</name>
<dbReference type="RefSeq" id="WP_203855724.1">
    <property type="nucleotide sequence ID" value="NZ_BAAAZQ010000002.1"/>
</dbReference>
<dbReference type="Proteomes" id="UP000621500">
    <property type="component" value="Unassembled WGS sequence"/>
</dbReference>
<gene>
    <name evidence="1" type="ORF">Pma05_06440</name>
</gene>
<dbReference type="EMBL" id="BONX01000003">
    <property type="protein sequence ID" value="GIG94071.1"/>
    <property type="molecule type" value="Genomic_DNA"/>
</dbReference>
<accession>A0ABQ4EH76</accession>
<sequence>MVDRVAPQPSLPHHRLPREHLDALCTGDGGPDLVRQLWHTQRSRRLLLLHAVVEAARAEPRLLGPLPPADTAREVLIRAEKAAPEAFTELLLHPQVGNWAAYALRRHRGGARAGAPIWVDFGALHAVALVAAARAGLSWRTRLPVRAGRVMLPSLGMAVLADPTGWRQVTAECADGVLRIGAPGDGPTVRLSSPEEEIPGWWSLRRLTVGPDPRLRVLLDDVDPYRELADPVEPDRLDAAAVAHWTELLAGAWRLLHDQRPDGAEAIAAAVVSLVPLPSTDDSETRSASTGEAFGSVMVSTPPDEVTLAVALVHEFQHIKLGGLMHLVPLTAGPDEQVRYAPWRDDPRPMSGLLQGIYAFVGIAGFWREYRLTRTGPHRRSADLEYAYARAQVREALRGVRQPGAGLTGWGERLVAGLTERVEPWLADPLPPGVVRGAELVAAGHRAGWRIRHLHPPPADVHLLTRAWVRDQRVELDAYRPGLSAHPQRRWSSGTLLLVRRHIAGHPLRLGPRLRSLDFTEADVALVRDDPEAARAGYRARLVANANDLNAWVGLGLSTLGPDLDSGSALLHRPELVRAVYLHATEQGHRPDPVRLTDWLDEVTAALTA</sequence>
<proteinExistence type="predicted"/>
<dbReference type="NCBIfam" id="TIGR04267">
    <property type="entry name" value="mod_HExxH"/>
    <property type="match status" value="1"/>
</dbReference>
<organism evidence="1 2">
    <name type="scientific">Plantactinospora mayteni</name>
    <dbReference type="NCBI Taxonomy" id="566021"/>
    <lineage>
        <taxon>Bacteria</taxon>
        <taxon>Bacillati</taxon>
        <taxon>Actinomycetota</taxon>
        <taxon>Actinomycetes</taxon>
        <taxon>Micromonosporales</taxon>
        <taxon>Micromonosporaceae</taxon>
        <taxon>Plantactinospora</taxon>
    </lineage>
</organism>
<evidence type="ECO:0000313" key="1">
    <source>
        <dbReference type="EMBL" id="GIG94071.1"/>
    </source>
</evidence>
<protein>
    <submittedName>
        <fullName evidence="1">HEXXH motif domain-containing protein</fullName>
    </submittedName>
</protein>